<feature type="region of interest" description="Disordered" evidence="1">
    <location>
        <begin position="47"/>
        <end position="67"/>
    </location>
</feature>
<gene>
    <name evidence="2" type="ORF">CROQUDRAFT_100057</name>
</gene>
<sequence>MADDINLQSNINDYLPTTNIQQNVTKNQGPLPNSKEVSEIHQLPQVDHHGENSPLVDTVTQPGPQGPFQAGLEYQNMVIDLELVTEAQHQAPLVYTASYRNEVTHLALSNPIPLPADTLAQLELL</sequence>
<protein>
    <submittedName>
        <fullName evidence="2">Uncharacterized protein</fullName>
    </submittedName>
</protein>
<evidence type="ECO:0000313" key="2">
    <source>
        <dbReference type="EMBL" id="KAG0140473.1"/>
    </source>
</evidence>
<reference evidence="2" key="1">
    <citation type="submission" date="2013-11" db="EMBL/GenBank/DDBJ databases">
        <title>Genome sequence of the fusiform rust pathogen reveals effectors for host alternation and coevolution with pine.</title>
        <authorList>
            <consortium name="DOE Joint Genome Institute"/>
            <person name="Smith K."/>
            <person name="Pendleton A."/>
            <person name="Kubisiak T."/>
            <person name="Anderson C."/>
            <person name="Salamov A."/>
            <person name="Aerts A."/>
            <person name="Riley R."/>
            <person name="Clum A."/>
            <person name="Lindquist E."/>
            <person name="Ence D."/>
            <person name="Campbell M."/>
            <person name="Kronenberg Z."/>
            <person name="Feau N."/>
            <person name="Dhillon B."/>
            <person name="Hamelin R."/>
            <person name="Burleigh J."/>
            <person name="Smith J."/>
            <person name="Yandell M."/>
            <person name="Nelson C."/>
            <person name="Grigoriev I."/>
            <person name="Davis J."/>
        </authorList>
    </citation>
    <scope>NUCLEOTIDE SEQUENCE</scope>
    <source>
        <strain evidence="2">G11</strain>
    </source>
</reference>
<dbReference type="EMBL" id="MU167441">
    <property type="protein sequence ID" value="KAG0140473.1"/>
    <property type="molecule type" value="Genomic_DNA"/>
</dbReference>
<dbReference type="Proteomes" id="UP000886653">
    <property type="component" value="Unassembled WGS sequence"/>
</dbReference>
<proteinExistence type="predicted"/>
<organism evidence="2 3">
    <name type="scientific">Cronartium quercuum f. sp. fusiforme G11</name>
    <dbReference type="NCBI Taxonomy" id="708437"/>
    <lineage>
        <taxon>Eukaryota</taxon>
        <taxon>Fungi</taxon>
        <taxon>Dikarya</taxon>
        <taxon>Basidiomycota</taxon>
        <taxon>Pucciniomycotina</taxon>
        <taxon>Pucciniomycetes</taxon>
        <taxon>Pucciniales</taxon>
        <taxon>Coleosporiaceae</taxon>
        <taxon>Cronartium</taxon>
    </lineage>
</organism>
<dbReference type="AlphaFoldDB" id="A0A9P6N735"/>
<name>A0A9P6N735_9BASI</name>
<evidence type="ECO:0000256" key="1">
    <source>
        <dbReference type="SAM" id="MobiDB-lite"/>
    </source>
</evidence>
<keyword evidence="3" id="KW-1185">Reference proteome</keyword>
<evidence type="ECO:0000313" key="3">
    <source>
        <dbReference type="Proteomes" id="UP000886653"/>
    </source>
</evidence>
<comment type="caution">
    <text evidence="2">The sequence shown here is derived from an EMBL/GenBank/DDBJ whole genome shotgun (WGS) entry which is preliminary data.</text>
</comment>
<accession>A0A9P6N735</accession>